<evidence type="ECO:0000259" key="1">
    <source>
        <dbReference type="Pfam" id="PF02627"/>
    </source>
</evidence>
<dbReference type="InterPro" id="IPR029032">
    <property type="entry name" value="AhpD-like"/>
</dbReference>
<dbReference type="InterPro" id="IPR004675">
    <property type="entry name" value="AhpD_core"/>
</dbReference>
<evidence type="ECO:0000313" key="3">
    <source>
        <dbReference type="Proteomes" id="UP000291236"/>
    </source>
</evidence>
<protein>
    <submittedName>
        <fullName evidence="2">Carboxymuconolactone decarboxylase family protein</fullName>
    </submittedName>
</protein>
<dbReference type="PANTHER" id="PTHR33930:SF7">
    <property type="entry name" value="ALKYL HYDROPEROXIDE REDUCTASE AHPD"/>
    <property type="match status" value="1"/>
</dbReference>
<reference evidence="2 3" key="1">
    <citation type="submission" date="2018-12" db="EMBL/GenBank/DDBJ databases">
        <title>Rubrispira sanarue gen. nov., sp., nov., a member of the order Silvanigrellales, isolated from a brackish lake in Hamamatsu Japan.</title>
        <authorList>
            <person name="Maejima Y."/>
            <person name="Iino T."/>
            <person name="Muraguchi Y."/>
            <person name="Fukuda K."/>
            <person name="Nojiri H."/>
            <person name="Ohkuma M."/>
            <person name="Moriuchi R."/>
            <person name="Dohra H."/>
            <person name="Kimbara K."/>
            <person name="Shintani M."/>
        </authorList>
    </citation>
    <scope>NUCLEOTIDE SEQUENCE [LARGE SCALE GENOMIC DNA]</scope>
    <source>
        <strain evidence="2 3">RF1110005</strain>
    </source>
</reference>
<accession>A0A4P2VI41</accession>
<proteinExistence type="predicted"/>
<dbReference type="Gene3D" id="1.20.1290.10">
    <property type="entry name" value="AhpD-like"/>
    <property type="match status" value="1"/>
</dbReference>
<dbReference type="Proteomes" id="UP000291236">
    <property type="component" value="Chromosome"/>
</dbReference>
<dbReference type="Pfam" id="PF02627">
    <property type="entry name" value="CMD"/>
    <property type="match status" value="1"/>
</dbReference>
<feature type="domain" description="Carboxymuconolactone decarboxylase-like" evidence="1">
    <location>
        <begin position="121"/>
        <end position="178"/>
    </location>
</feature>
<evidence type="ECO:0000313" key="2">
    <source>
        <dbReference type="EMBL" id="BBH52733.1"/>
    </source>
</evidence>
<name>A0A4P2VI41_FLUSA</name>
<dbReference type="KEGG" id="sbf:JCM31447_11750"/>
<organism evidence="2 3">
    <name type="scientific">Fluviispira sanaruensis</name>
    <dbReference type="NCBI Taxonomy" id="2493639"/>
    <lineage>
        <taxon>Bacteria</taxon>
        <taxon>Pseudomonadati</taxon>
        <taxon>Bdellovibrionota</taxon>
        <taxon>Oligoflexia</taxon>
        <taxon>Silvanigrellales</taxon>
        <taxon>Silvanigrellaceae</taxon>
        <taxon>Fluviispira</taxon>
    </lineage>
</organism>
<dbReference type="InterPro" id="IPR003779">
    <property type="entry name" value="CMD-like"/>
</dbReference>
<sequence length="182" mass="20572">MFRQEITSKYLINLSNNVQGKAVNDLKLNFEKFADSEFLSDDEYALLLISLGRTLSNQSLEMIGLEIANHQKITDEIINEAKQIPAIMGMLNTYYKFRFFVEKNDGNAAQEYGSPLLRMNALAKPYMTKELYELISLAISILNSCEKCVIAHEKAVMNLNITRAKINDVLRITSVAKGLSLL</sequence>
<dbReference type="GO" id="GO:0015036">
    <property type="term" value="F:disulfide oxidoreductase activity"/>
    <property type="evidence" value="ECO:0007669"/>
    <property type="project" value="TreeGrafter"/>
</dbReference>
<dbReference type="GO" id="GO:0032843">
    <property type="term" value="F:hydroperoxide reductase activity"/>
    <property type="evidence" value="ECO:0007669"/>
    <property type="project" value="TreeGrafter"/>
</dbReference>
<dbReference type="PANTHER" id="PTHR33930">
    <property type="entry name" value="ALKYL HYDROPEROXIDE REDUCTASE AHPD"/>
    <property type="match status" value="1"/>
</dbReference>
<dbReference type="EMBL" id="AP019368">
    <property type="protein sequence ID" value="BBH52733.1"/>
    <property type="molecule type" value="Genomic_DNA"/>
</dbReference>
<dbReference type="AlphaFoldDB" id="A0A4P2VI41"/>
<gene>
    <name evidence="2" type="ORF">JCM31447_11750</name>
</gene>
<dbReference type="GO" id="GO:0045454">
    <property type="term" value="P:cell redox homeostasis"/>
    <property type="evidence" value="ECO:0007669"/>
    <property type="project" value="TreeGrafter"/>
</dbReference>
<dbReference type="OrthoDB" id="9801997at2"/>
<keyword evidence="3" id="KW-1185">Reference proteome</keyword>
<dbReference type="SUPFAM" id="SSF69118">
    <property type="entry name" value="AhpD-like"/>
    <property type="match status" value="1"/>
</dbReference>
<dbReference type="NCBIfam" id="TIGR00778">
    <property type="entry name" value="ahpD_dom"/>
    <property type="match status" value="1"/>
</dbReference>
<dbReference type="RefSeq" id="WP_130607463.1">
    <property type="nucleotide sequence ID" value="NZ_AP019368.1"/>
</dbReference>
<dbReference type="GO" id="GO:0051920">
    <property type="term" value="F:peroxiredoxin activity"/>
    <property type="evidence" value="ECO:0007669"/>
    <property type="project" value="InterPro"/>
</dbReference>